<reference evidence="5 6" key="1">
    <citation type="submission" date="2024-09" db="EMBL/GenBank/DDBJ databases">
        <authorList>
            <person name="Sun Q."/>
            <person name="Mori K."/>
        </authorList>
    </citation>
    <scope>NUCLEOTIDE SEQUENCE [LARGE SCALE GENOMIC DNA]</scope>
    <source>
        <strain evidence="5 6">CCM 7415</strain>
    </source>
</reference>
<keyword evidence="1" id="KW-0808">Transferase</keyword>
<dbReference type="Proteomes" id="UP001589814">
    <property type="component" value="Unassembled WGS sequence"/>
</dbReference>
<sequence>MILAAGRGSRMGELTAQRPKPLLEVGGRALIDYHIERLAHAGVDEIAINVSYLGEQIVAALGERRYGVPLTFSREASRLETAGGIRHALALLGSAPFWLVNADIWCDLCPARLGRQLDGDLARLVMVDPPDHHPDGDFHLDAAGRLHADGAPKLVYAGMALIDPALVAALPDNMPMRLSPCLSRAITDKRLGGYHHRGEWSDIGTPERLAALEAALAARSETGHGKR</sequence>
<dbReference type="PANTHER" id="PTHR43584">
    <property type="entry name" value="NUCLEOTIDYL TRANSFERASE"/>
    <property type="match status" value="1"/>
</dbReference>
<feature type="domain" description="MobA-like NTP transferase" evidence="4">
    <location>
        <begin position="2"/>
        <end position="103"/>
    </location>
</feature>
<dbReference type="PANTHER" id="PTHR43584:SF8">
    <property type="entry name" value="N-ACETYLMURAMATE ALPHA-1-PHOSPHATE URIDYLYLTRANSFERASE"/>
    <property type="match status" value="1"/>
</dbReference>
<proteinExistence type="predicted"/>
<dbReference type="InterPro" id="IPR025877">
    <property type="entry name" value="MobA-like_NTP_Trfase"/>
</dbReference>
<dbReference type="Pfam" id="PF12804">
    <property type="entry name" value="NTP_transf_3"/>
    <property type="match status" value="1"/>
</dbReference>
<dbReference type="CDD" id="cd06422">
    <property type="entry name" value="NTP_transferase_like_1"/>
    <property type="match status" value="1"/>
</dbReference>
<protein>
    <submittedName>
        <fullName evidence="5">Nucleotidyltransferase family protein</fullName>
    </submittedName>
</protein>
<dbReference type="InterPro" id="IPR050065">
    <property type="entry name" value="GlmU-like"/>
</dbReference>
<keyword evidence="3" id="KW-0460">Magnesium</keyword>
<dbReference type="Gene3D" id="3.90.550.10">
    <property type="entry name" value="Spore Coat Polysaccharide Biosynthesis Protein SpsA, Chain A"/>
    <property type="match status" value="1"/>
</dbReference>
<keyword evidence="2" id="KW-0548">Nucleotidyltransferase</keyword>
<evidence type="ECO:0000259" key="4">
    <source>
        <dbReference type="Pfam" id="PF12804"/>
    </source>
</evidence>
<keyword evidence="6" id="KW-1185">Reference proteome</keyword>
<evidence type="ECO:0000256" key="2">
    <source>
        <dbReference type="ARBA" id="ARBA00022695"/>
    </source>
</evidence>
<evidence type="ECO:0000313" key="5">
    <source>
        <dbReference type="EMBL" id="MFC0268698.1"/>
    </source>
</evidence>
<evidence type="ECO:0000256" key="3">
    <source>
        <dbReference type="ARBA" id="ARBA00022842"/>
    </source>
</evidence>
<accession>A0ABV6G4W3</accession>
<dbReference type="EMBL" id="JBHLVX010000049">
    <property type="protein sequence ID" value="MFC0268698.1"/>
    <property type="molecule type" value="Genomic_DNA"/>
</dbReference>
<dbReference type="SUPFAM" id="SSF53448">
    <property type="entry name" value="Nucleotide-diphospho-sugar transferases"/>
    <property type="match status" value="1"/>
</dbReference>
<gene>
    <name evidence="5" type="ORF">ACFFHW_12025</name>
</gene>
<evidence type="ECO:0000256" key="1">
    <source>
        <dbReference type="ARBA" id="ARBA00022679"/>
    </source>
</evidence>
<dbReference type="InterPro" id="IPR029044">
    <property type="entry name" value="Nucleotide-diphossugar_trans"/>
</dbReference>
<dbReference type="RefSeq" id="WP_019952597.1">
    <property type="nucleotide sequence ID" value="NZ_JBHLVX010000049.1"/>
</dbReference>
<name>A0ABV6G4W3_9GAMM</name>
<organism evidence="5 6">
    <name type="scientific">Kushneria aurantia</name>
    <dbReference type="NCBI Taxonomy" id="504092"/>
    <lineage>
        <taxon>Bacteria</taxon>
        <taxon>Pseudomonadati</taxon>
        <taxon>Pseudomonadota</taxon>
        <taxon>Gammaproteobacteria</taxon>
        <taxon>Oceanospirillales</taxon>
        <taxon>Halomonadaceae</taxon>
        <taxon>Kushneria</taxon>
    </lineage>
</organism>
<comment type="caution">
    <text evidence="5">The sequence shown here is derived from an EMBL/GenBank/DDBJ whole genome shotgun (WGS) entry which is preliminary data.</text>
</comment>
<evidence type="ECO:0000313" key="6">
    <source>
        <dbReference type="Proteomes" id="UP001589814"/>
    </source>
</evidence>